<evidence type="ECO:0000256" key="1">
    <source>
        <dbReference type="SAM" id="SignalP"/>
    </source>
</evidence>
<dbReference type="AlphaFoldDB" id="A0A7T4JVP1"/>
<keyword evidence="1" id="KW-0732">Signal</keyword>
<evidence type="ECO:0000313" key="2">
    <source>
        <dbReference type="EMBL" id="QQB47114.1"/>
    </source>
</evidence>
<name>A0A7T4JVP1_9CORY</name>
<evidence type="ECO:0000313" key="3">
    <source>
        <dbReference type="Proteomes" id="UP000596145"/>
    </source>
</evidence>
<dbReference type="Proteomes" id="UP000596145">
    <property type="component" value="Chromosome"/>
</dbReference>
<dbReference type="GeneID" id="92761079"/>
<sequence>MKGLLLLAVALASLLSSSFVFPAVALESTPADDYVANRNEPSIEEKLESLANARPDRDDAGWGWEKISKKHNIKNVKILEAIVRLDRAPVESSIEKGNFKSTSKVRFYDCGFVVNGVGGQCRQIYTPIFVSEVFRPLSQPYYKGVRAQTRKRGVKDNHPVGVVTAWCHRDSEDASGKNFSRCPDYVNTTKEFGKWQ</sequence>
<protein>
    <submittedName>
        <fullName evidence="2">Uncharacterized protein</fullName>
    </submittedName>
</protein>
<organism evidence="2 3">
    <name type="scientific">Corynebacterium glucuronolyticum</name>
    <dbReference type="NCBI Taxonomy" id="39791"/>
    <lineage>
        <taxon>Bacteria</taxon>
        <taxon>Bacillati</taxon>
        <taxon>Actinomycetota</taxon>
        <taxon>Actinomycetes</taxon>
        <taxon>Mycobacteriales</taxon>
        <taxon>Corynebacteriaceae</taxon>
        <taxon>Corynebacterium</taxon>
    </lineage>
</organism>
<reference evidence="2 3" key="1">
    <citation type="submission" date="2020-12" db="EMBL/GenBank/DDBJ databases">
        <title>FDA dAtabase for Regulatory Grade micrObial Sequences (FDA-ARGOS): Supporting development and validation of Infectious Disease Dx tests.</title>
        <authorList>
            <person name="Sproer C."/>
            <person name="Gronow S."/>
            <person name="Severitt S."/>
            <person name="Schroder I."/>
            <person name="Tallon L."/>
            <person name="Sadzewicz L."/>
            <person name="Zhao X."/>
            <person name="Boylan J."/>
            <person name="Ott S."/>
            <person name="Bowen H."/>
            <person name="Vavikolanu K."/>
            <person name="Mehta A."/>
            <person name="Aluvathingal J."/>
            <person name="Nadendla S."/>
            <person name="Lowell S."/>
            <person name="Myers T."/>
            <person name="Yan Y."/>
            <person name="Sichtig H."/>
        </authorList>
    </citation>
    <scope>NUCLEOTIDE SEQUENCE [LARGE SCALE GENOMIC DNA]</scope>
    <source>
        <strain evidence="2 3">FDAARGOS_1053</strain>
    </source>
</reference>
<dbReference type="EMBL" id="CP066007">
    <property type="protein sequence ID" value="QQB47114.1"/>
    <property type="molecule type" value="Genomic_DNA"/>
</dbReference>
<gene>
    <name evidence="2" type="ORF">I6I10_04165</name>
</gene>
<dbReference type="RefSeq" id="WP_143336972.1">
    <property type="nucleotide sequence ID" value="NZ_CP066007.1"/>
</dbReference>
<feature type="chain" id="PRO_5039131761" evidence="1">
    <location>
        <begin position="23"/>
        <end position="196"/>
    </location>
</feature>
<dbReference type="OrthoDB" id="2751008at2"/>
<proteinExistence type="predicted"/>
<feature type="signal peptide" evidence="1">
    <location>
        <begin position="1"/>
        <end position="22"/>
    </location>
</feature>
<accession>A0A7T4JVP1</accession>